<dbReference type="Pfam" id="PF04239">
    <property type="entry name" value="DUF421"/>
    <property type="match status" value="1"/>
</dbReference>
<dbReference type="PANTHER" id="PTHR34582:SF6">
    <property type="entry name" value="UPF0702 TRANSMEMBRANE PROTEIN YCAP"/>
    <property type="match status" value="1"/>
</dbReference>
<feature type="transmembrane region" description="Helical" evidence="7">
    <location>
        <begin position="14"/>
        <end position="34"/>
    </location>
</feature>
<keyword evidence="6 7" id="KW-0472">Membrane</keyword>
<accession>A0ABS1DDB9</accession>
<protein>
    <recommendedName>
        <fullName evidence="8">YetF C-terminal domain-containing protein</fullName>
    </recommendedName>
</protein>
<comment type="caution">
    <text evidence="9">The sequence shown here is derived from an EMBL/GenBank/DDBJ whole genome shotgun (WGS) entry which is preliminary data.</text>
</comment>
<evidence type="ECO:0000256" key="2">
    <source>
        <dbReference type="ARBA" id="ARBA00006448"/>
    </source>
</evidence>
<evidence type="ECO:0000256" key="4">
    <source>
        <dbReference type="ARBA" id="ARBA00022692"/>
    </source>
</evidence>
<name>A0ABS1DDB9_9PROT</name>
<comment type="similarity">
    <text evidence="2">Belongs to the UPF0702 family.</text>
</comment>
<organism evidence="9 10">
    <name type="scientific">Rhodovibrio sodomensis</name>
    <dbReference type="NCBI Taxonomy" id="1088"/>
    <lineage>
        <taxon>Bacteria</taxon>
        <taxon>Pseudomonadati</taxon>
        <taxon>Pseudomonadota</taxon>
        <taxon>Alphaproteobacteria</taxon>
        <taxon>Rhodospirillales</taxon>
        <taxon>Rhodovibrionaceae</taxon>
        <taxon>Rhodovibrio</taxon>
    </lineage>
</organism>
<feature type="transmembrane region" description="Helical" evidence="7">
    <location>
        <begin position="46"/>
        <end position="64"/>
    </location>
</feature>
<evidence type="ECO:0000256" key="7">
    <source>
        <dbReference type="SAM" id="Phobius"/>
    </source>
</evidence>
<sequence length="192" mass="20466">MPFDDLIRIAPGELLTVVATALAMYAVVLACARLAGVRSFAEMSNFDIAITIAIGSTIATTVVADSPALSRGIAGIVALYALQLAASALRGRYRLAEMVLDNRPILVMGPGGRLLPSNMAVARITEDDLRATLRSANVHNLTQVQAVIMEGTGDIHVLRSDSDAPVDRWLLQGVRDYEPRGGLDAVCRPAER</sequence>
<proteinExistence type="inferred from homology"/>
<evidence type="ECO:0000256" key="6">
    <source>
        <dbReference type="ARBA" id="ARBA00023136"/>
    </source>
</evidence>
<keyword evidence="10" id="KW-1185">Reference proteome</keyword>
<evidence type="ECO:0000256" key="3">
    <source>
        <dbReference type="ARBA" id="ARBA00022475"/>
    </source>
</evidence>
<dbReference type="RefSeq" id="WP_200340738.1">
    <property type="nucleotide sequence ID" value="NZ_NRRL01000023.1"/>
</dbReference>
<keyword evidence="4 7" id="KW-0812">Transmembrane</keyword>
<evidence type="ECO:0000256" key="1">
    <source>
        <dbReference type="ARBA" id="ARBA00004651"/>
    </source>
</evidence>
<dbReference type="Proteomes" id="UP001296873">
    <property type="component" value="Unassembled WGS sequence"/>
</dbReference>
<dbReference type="PANTHER" id="PTHR34582">
    <property type="entry name" value="UPF0702 TRANSMEMBRANE PROTEIN YCAP"/>
    <property type="match status" value="1"/>
</dbReference>
<evidence type="ECO:0000313" key="9">
    <source>
        <dbReference type="EMBL" id="MBK1668424.1"/>
    </source>
</evidence>
<evidence type="ECO:0000256" key="5">
    <source>
        <dbReference type="ARBA" id="ARBA00022989"/>
    </source>
</evidence>
<gene>
    <name evidence="9" type="ORF">CKO28_10295</name>
</gene>
<dbReference type="InterPro" id="IPR007353">
    <property type="entry name" value="DUF421"/>
</dbReference>
<dbReference type="InterPro" id="IPR023090">
    <property type="entry name" value="UPF0702_alpha/beta_dom_sf"/>
</dbReference>
<feature type="domain" description="YetF C-terminal" evidence="8">
    <location>
        <begin position="94"/>
        <end position="162"/>
    </location>
</feature>
<reference evidence="9 10" key="1">
    <citation type="journal article" date="2020" name="Microorganisms">
        <title>Osmotic Adaptation and Compatible Solute Biosynthesis of Phototrophic Bacteria as Revealed from Genome Analyses.</title>
        <authorList>
            <person name="Imhoff J.F."/>
            <person name="Rahn T."/>
            <person name="Kunzel S."/>
            <person name="Keller A."/>
            <person name="Neulinger S.C."/>
        </authorList>
    </citation>
    <scope>NUCLEOTIDE SEQUENCE [LARGE SCALE GENOMIC DNA]</scope>
    <source>
        <strain evidence="9 10">DSM 9895</strain>
    </source>
</reference>
<evidence type="ECO:0000259" key="8">
    <source>
        <dbReference type="Pfam" id="PF04239"/>
    </source>
</evidence>
<keyword evidence="3" id="KW-1003">Cell membrane</keyword>
<dbReference type="Gene3D" id="3.30.240.20">
    <property type="entry name" value="bsu07140 like domains"/>
    <property type="match status" value="1"/>
</dbReference>
<feature type="transmembrane region" description="Helical" evidence="7">
    <location>
        <begin position="70"/>
        <end position="89"/>
    </location>
</feature>
<evidence type="ECO:0000313" key="10">
    <source>
        <dbReference type="Proteomes" id="UP001296873"/>
    </source>
</evidence>
<dbReference type="EMBL" id="NRRL01000023">
    <property type="protein sequence ID" value="MBK1668424.1"/>
    <property type="molecule type" value="Genomic_DNA"/>
</dbReference>
<keyword evidence="5 7" id="KW-1133">Transmembrane helix</keyword>
<comment type="subcellular location">
    <subcellularLocation>
        <location evidence="1">Cell membrane</location>
        <topology evidence="1">Multi-pass membrane protein</topology>
    </subcellularLocation>
</comment>